<sequence length="556" mass="60703">MSSEWRRLNLQQEDSPPLLCQYTWTRQSYELYVTDLTSVWSERLSRKEVLKRADESDTTIDPSEGQEQLDLLLTKIGEALRGDGGTATLNSGSSPDSLEIRTSTKLPAPLRPLKWTLQLSMEGASLMTSRLVLPLLKDEASWESRQRSLLDQLKQKDWVLGKLFDRFEALGVDLGTVFPGAAGLRTARKGSSRSGAAKFIKGAAPFDEQSWLAESKETASITASNLVHEITSSGGNRGLEGLGPPRDKWWSSLPRHSEPSPIEEEKEEEYSKDSASQSRDKAVYSQGDVDLDGETASESDIDEFERQEIAPRQSEQDSLSTVIPPKPKANKKSPSPQPPAADAHEATATESEAESEPASPPRRRTSPRAPPSPETGAPESRPKKPTKKPKGGLGVIGGKMKKAESGTERAPTPSEPSLQPKEAPIQTEDHPPSQATSPRKARKPAKLGMIGGKAKAKAAAPTETSSTQQRPTTPLPERKPRPQSPEAIPESKKPTADQASVKPEPPGSSLPAKTSSSAPAPKEEETEAQKADRRREELKRHLEAKSKEPTKKKRRF</sequence>
<comment type="caution">
    <text evidence="11">The sequence shown here is derived from an EMBL/GenBank/DDBJ whole genome shotgun (WGS) entry which is preliminary data.</text>
</comment>
<dbReference type="PANTHER" id="PTHR32235:SF1">
    <property type="entry name" value="NON-HOMOLOGOUS END-JOINING FACTOR 1"/>
    <property type="match status" value="1"/>
</dbReference>
<keyword evidence="5" id="KW-0539">Nucleus</keyword>
<evidence type="ECO:0000256" key="2">
    <source>
        <dbReference type="ARBA" id="ARBA00022763"/>
    </source>
</evidence>
<evidence type="ECO:0000256" key="1">
    <source>
        <dbReference type="ARBA" id="ARBA00004123"/>
    </source>
</evidence>
<gene>
    <name evidence="11" type="ORF">N7482_000794</name>
</gene>
<organism evidence="11 12">
    <name type="scientific">Penicillium canariense</name>
    <dbReference type="NCBI Taxonomy" id="189055"/>
    <lineage>
        <taxon>Eukaryota</taxon>
        <taxon>Fungi</taxon>
        <taxon>Dikarya</taxon>
        <taxon>Ascomycota</taxon>
        <taxon>Pezizomycotina</taxon>
        <taxon>Eurotiomycetes</taxon>
        <taxon>Eurotiomycetidae</taxon>
        <taxon>Eurotiales</taxon>
        <taxon>Aspergillaceae</taxon>
        <taxon>Penicillium</taxon>
    </lineage>
</organism>
<reference evidence="11" key="2">
    <citation type="journal article" date="2023" name="IMA Fungus">
        <title>Comparative genomic study of the Penicillium genus elucidates a diverse pangenome and 15 lateral gene transfer events.</title>
        <authorList>
            <person name="Petersen C."/>
            <person name="Sorensen T."/>
            <person name="Nielsen M.R."/>
            <person name="Sondergaard T.E."/>
            <person name="Sorensen J.L."/>
            <person name="Fitzpatrick D.A."/>
            <person name="Frisvad J.C."/>
            <person name="Nielsen K.L."/>
        </authorList>
    </citation>
    <scope>NUCLEOTIDE SEQUENCE</scope>
    <source>
        <strain evidence="11">IBT 26290</strain>
    </source>
</reference>
<evidence type="ECO:0000256" key="7">
    <source>
        <dbReference type="ARBA" id="ARBA00044529"/>
    </source>
</evidence>
<comment type="subcellular location">
    <subcellularLocation>
        <location evidence="1">Nucleus</location>
    </subcellularLocation>
</comment>
<accession>A0A9W9LTH3</accession>
<dbReference type="InterPro" id="IPR015381">
    <property type="entry name" value="XLF-like_N"/>
</dbReference>
<evidence type="ECO:0000256" key="3">
    <source>
        <dbReference type="ARBA" id="ARBA00023125"/>
    </source>
</evidence>
<name>A0A9W9LTH3_9EURO</name>
<dbReference type="Proteomes" id="UP001149163">
    <property type="component" value="Unassembled WGS sequence"/>
</dbReference>
<dbReference type="PANTHER" id="PTHR32235">
    <property type="entry name" value="NON-HOMOLOGOUS END-JOINING FACTOR 1"/>
    <property type="match status" value="1"/>
</dbReference>
<keyword evidence="12" id="KW-1185">Reference proteome</keyword>
<keyword evidence="3" id="KW-0238">DNA-binding</keyword>
<evidence type="ECO:0000256" key="5">
    <source>
        <dbReference type="ARBA" id="ARBA00023242"/>
    </source>
</evidence>
<dbReference type="InterPro" id="IPR053829">
    <property type="entry name" value="XLF-like_CC"/>
</dbReference>
<keyword evidence="2" id="KW-0227">DNA damage</keyword>
<proteinExistence type="inferred from homology"/>
<dbReference type="GO" id="GO:0006303">
    <property type="term" value="P:double-strand break repair via nonhomologous end joining"/>
    <property type="evidence" value="ECO:0007669"/>
    <property type="project" value="UniProtKB-ARBA"/>
</dbReference>
<comment type="similarity">
    <text evidence="6">Belongs to the XRCC4-XLF family. XLF subfamily.</text>
</comment>
<dbReference type="Gene3D" id="2.170.210.10">
    <property type="entry name" value="DNA double-strand break repair and VJ recombination XRCC4, N-terminal"/>
    <property type="match status" value="1"/>
</dbReference>
<feature type="domain" description="XLF-like coiled-coil region" evidence="10">
    <location>
        <begin position="124"/>
        <end position="175"/>
    </location>
</feature>
<dbReference type="GO" id="GO:0032807">
    <property type="term" value="C:DNA ligase IV complex"/>
    <property type="evidence" value="ECO:0007669"/>
    <property type="project" value="TreeGrafter"/>
</dbReference>
<feature type="region of interest" description="Disordered" evidence="8">
    <location>
        <begin position="232"/>
        <end position="556"/>
    </location>
</feature>
<evidence type="ECO:0000259" key="9">
    <source>
        <dbReference type="Pfam" id="PF09302"/>
    </source>
</evidence>
<dbReference type="RefSeq" id="XP_056546525.1">
    <property type="nucleotide sequence ID" value="XM_056682919.1"/>
</dbReference>
<evidence type="ECO:0000259" key="10">
    <source>
        <dbReference type="Pfam" id="PF21928"/>
    </source>
</evidence>
<feature type="compositionally biased region" description="Acidic residues" evidence="8">
    <location>
        <begin position="261"/>
        <end position="270"/>
    </location>
</feature>
<evidence type="ECO:0000256" key="6">
    <source>
        <dbReference type="ARBA" id="ARBA00025747"/>
    </source>
</evidence>
<evidence type="ECO:0000313" key="11">
    <source>
        <dbReference type="EMBL" id="KAJ5174917.1"/>
    </source>
</evidence>
<feature type="compositionally biased region" description="Polar residues" evidence="8">
    <location>
        <begin position="462"/>
        <end position="472"/>
    </location>
</feature>
<dbReference type="CDD" id="cd22285">
    <property type="entry name" value="HD_XLF_N"/>
    <property type="match status" value="1"/>
</dbReference>
<dbReference type="Pfam" id="PF21928">
    <property type="entry name" value="XLF_CC"/>
    <property type="match status" value="1"/>
</dbReference>
<protein>
    <recommendedName>
        <fullName evidence="7">Non-homologous end-joining factor 1</fullName>
    </recommendedName>
</protein>
<dbReference type="EMBL" id="JAPQKN010000001">
    <property type="protein sequence ID" value="KAJ5174917.1"/>
    <property type="molecule type" value="Genomic_DNA"/>
</dbReference>
<feature type="domain" description="XLF-like N-terminal" evidence="9">
    <location>
        <begin position="4"/>
        <end position="120"/>
    </location>
</feature>
<feature type="compositionally biased region" description="Acidic residues" evidence="8">
    <location>
        <begin position="289"/>
        <end position="303"/>
    </location>
</feature>
<dbReference type="GeneID" id="81422095"/>
<keyword evidence="4" id="KW-0234">DNA repair</keyword>
<dbReference type="InterPro" id="IPR052287">
    <property type="entry name" value="NHEJ_factor"/>
</dbReference>
<evidence type="ECO:0000256" key="4">
    <source>
        <dbReference type="ARBA" id="ARBA00023204"/>
    </source>
</evidence>
<feature type="compositionally biased region" description="Basic and acidic residues" evidence="8">
    <location>
        <begin position="521"/>
        <end position="549"/>
    </location>
</feature>
<dbReference type="InterPro" id="IPR038051">
    <property type="entry name" value="XRCC4-like_N_sf"/>
</dbReference>
<dbReference type="GO" id="GO:0045027">
    <property type="term" value="F:DNA end binding"/>
    <property type="evidence" value="ECO:0007669"/>
    <property type="project" value="TreeGrafter"/>
</dbReference>
<evidence type="ECO:0000313" key="12">
    <source>
        <dbReference type="Proteomes" id="UP001149163"/>
    </source>
</evidence>
<dbReference type="AlphaFoldDB" id="A0A9W9LTH3"/>
<dbReference type="Pfam" id="PF09302">
    <property type="entry name" value="XLF"/>
    <property type="match status" value="1"/>
</dbReference>
<evidence type="ECO:0000256" key="8">
    <source>
        <dbReference type="SAM" id="MobiDB-lite"/>
    </source>
</evidence>
<reference evidence="11" key="1">
    <citation type="submission" date="2022-11" db="EMBL/GenBank/DDBJ databases">
        <authorList>
            <person name="Petersen C."/>
        </authorList>
    </citation>
    <scope>NUCLEOTIDE SEQUENCE</scope>
    <source>
        <strain evidence="11">IBT 26290</strain>
    </source>
</reference>
<dbReference type="OrthoDB" id="2155935at2759"/>